<sequence length="140" mass="15758">SSHLPIITFKLVIQLPTGTQDSHCDQGYLLYGDFCYQFVTERVKKWQDAEAHCVKEQAHLASFHSQEELSFITATSDVWTGLNDLKMPGYFWSDGMPVTHTNWGNGEPNNHEGREDCVEMVSSTSGTSSCSQPRGERQVE</sequence>
<dbReference type="Proteomes" id="UP000261620">
    <property type="component" value="Unplaced"/>
</dbReference>
<evidence type="ECO:0000313" key="3">
    <source>
        <dbReference type="Ensembl" id="ENSMMOP00000002479.1"/>
    </source>
</evidence>
<dbReference type="InterPro" id="IPR050111">
    <property type="entry name" value="C-type_lectin/snaclec_domain"/>
</dbReference>
<dbReference type="InterPro" id="IPR016186">
    <property type="entry name" value="C-type_lectin-like/link_sf"/>
</dbReference>
<protein>
    <recommendedName>
        <fullName evidence="2">C-type lectin domain-containing protein</fullName>
    </recommendedName>
</protein>
<evidence type="ECO:0000256" key="1">
    <source>
        <dbReference type="SAM" id="MobiDB-lite"/>
    </source>
</evidence>
<feature type="region of interest" description="Disordered" evidence="1">
    <location>
        <begin position="105"/>
        <end position="140"/>
    </location>
</feature>
<reference evidence="3" key="1">
    <citation type="submission" date="2025-08" db="UniProtKB">
        <authorList>
            <consortium name="Ensembl"/>
        </authorList>
    </citation>
    <scope>IDENTIFICATION</scope>
</reference>
<dbReference type="InterPro" id="IPR016187">
    <property type="entry name" value="CTDL_fold"/>
</dbReference>
<reference evidence="3" key="2">
    <citation type="submission" date="2025-09" db="UniProtKB">
        <authorList>
            <consortium name="Ensembl"/>
        </authorList>
    </citation>
    <scope>IDENTIFICATION</scope>
</reference>
<feature type="compositionally biased region" description="Low complexity" evidence="1">
    <location>
        <begin position="122"/>
        <end position="131"/>
    </location>
</feature>
<evidence type="ECO:0000259" key="2">
    <source>
        <dbReference type="PROSITE" id="PS50041"/>
    </source>
</evidence>
<dbReference type="SUPFAM" id="SSF56436">
    <property type="entry name" value="C-type lectin-like"/>
    <property type="match status" value="1"/>
</dbReference>
<accession>A0A3Q3W252</accession>
<proteinExistence type="predicted"/>
<dbReference type="AlphaFoldDB" id="A0A3Q3W252"/>
<dbReference type="Pfam" id="PF00059">
    <property type="entry name" value="Lectin_C"/>
    <property type="match status" value="1"/>
</dbReference>
<keyword evidence="4" id="KW-1185">Reference proteome</keyword>
<dbReference type="Ensembl" id="ENSMMOT00000002520.1">
    <property type="protein sequence ID" value="ENSMMOP00000002479.1"/>
    <property type="gene ID" value="ENSMMOG00000002015.1"/>
</dbReference>
<organism evidence="3 4">
    <name type="scientific">Mola mola</name>
    <name type="common">Ocean sunfish</name>
    <name type="synonym">Tetraodon mola</name>
    <dbReference type="NCBI Taxonomy" id="94237"/>
    <lineage>
        <taxon>Eukaryota</taxon>
        <taxon>Metazoa</taxon>
        <taxon>Chordata</taxon>
        <taxon>Craniata</taxon>
        <taxon>Vertebrata</taxon>
        <taxon>Euteleostomi</taxon>
        <taxon>Actinopterygii</taxon>
        <taxon>Neopterygii</taxon>
        <taxon>Teleostei</taxon>
        <taxon>Neoteleostei</taxon>
        <taxon>Acanthomorphata</taxon>
        <taxon>Eupercaria</taxon>
        <taxon>Tetraodontiformes</taxon>
        <taxon>Molidae</taxon>
        <taxon>Mola</taxon>
    </lineage>
</organism>
<dbReference type="Gene3D" id="3.10.100.10">
    <property type="entry name" value="Mannose-Binding Protein A, subunit A"/>
    <property type="match status" value="1"/>
</dbReference>
<dbReference type="InterPro" id="IPR001304">
    <property type="entry name" value="C-type_lectin-like"/>
</dbReference>
<feature type="domain" description="C-type lectin" evidence="2">
    <location>
        <begin position="31"/>
        <end position="132"/>
    </location>
</feature>
<evidence type="ECO:0000313" key="4">
    <source>
        <dbReference type="Proteomes" id="UP000261620"/>
    </source>
</evidence>
<dbReference type="PANTHER" id="PTHR22803">
    <property type="entry name" value="MANNOSE, PHOSPHOLIPASE, LECTIN RECEPTOR RELATED"/>
    <property type="match status" value="1"/>
</dbReference>
<dbReference type="SMART" id="SM00034">
    <property type="entry name" value="CLECT"/>
    <property type="match status" value="1"/>
</dbReference>
<name>A0A3Q3W252_MOLML</name>
<dbReference type="PROSITE" id="PS50041">
    <property type="entry name" value="C_TYPE_LECTIN_2"/>
    <property type="match status" value="1"/>
</dbReference>